<comment type="similarity">
    <text evidence="2 13">Belongs to the phage and mitochondrial RNA polymerase family.</text>
</comment>
<dbReference type="Gene3D" id="1.25.40.10">
    <property type="entry name" value="Tetratricopeptide repeat domain"/>
    <property type="match status" value="1"/>
</dbReference>
<keyword evidence="3 13" id="KW-0240">DNA-directed RNA polymerase</keyword>
<dbReference type="FunFam" id="1.10.1320.10:FF:000002">
    <property type="entry name" value="DNA-directed RNA polymerase"/>
    <property type="match status" value="1"/>
</dbReference>
<organism evidence="16 17">
    <name type="scientific">Clunio marinus</name>
    <dbReference type="NCBI Taxonomy" id="568069"/>
    <lineage>
        <taxon>Eukaryota</taxon>
        <taxon>Metazoa</taxon>
        <taxon>Ecdysozoa</taxon>
        <taxon>Arthropoda</taxon>
        <taxon>Hexapoda</taxon>
        <taxon>Insecta</taxon>
        <taxon>Pterygota</taxon>
        <taxon>Neoptera</taxon>
        <taxon>Endopterygota</taxon>
        <taxon>Diptera</taxon>
        <taxon>Nematocera</taxon>
        <taxon>Chironomoidea</taxon>
        <taxon>Chironomidae</taxon>
        <taxon>Clunio</taxon>
    </lineage>
</organism>
<dbReference type="GO" id="GO:0006390">
    <property type="term" value="P:mitochondrial transcription"/>
    <property type="evidence" value="ECO:0007669"/>
    <property type="project" value="TreeGrafter"/>
</dbReference>
<comment type="function">
    <text evidence="13">DNA-dependent RNA polymerase catalyzes the transcription of DNA into RNA using the four ribonucleoside triphosphates as substrates.</text>
</comment>
<evidence type="ECO:0000256" key="11">
    <source>
        <dbReference type="ARBA" id="ARBA00063316"/>
    </source>
</evidence>
<dbReference type="FunFam" id="1.10.150.20:FF:000031">
    <property type="entry name" value="DNA-directed RNA polymerase"/>
    <property type="match status" value="1"/>
</dbReference>
<comment type="subunit">
    <text evidence="11">Homodimer. Component of the mitochondrial transcription initiation complex, composed at least of TFB2M, TFAM and POLRMT. In this complex TFAM recruits POLRMT to the promoter whereas TFB2M induces structural changes in POLRMT to enable promoter opening and trapping of the DNA non-template strand. Upon metabolic stress, forms a complex composed of FOXO3, SIRT3 and mitochondrial RNA polymerase POLRMT; the complex is recruited to mtDNA in a SIRT3-dependent manner. Also forms a complex composed of FOXO3, SIRT3, TFAM and POLRMT. Interacts with TFB1M and TFB2M, leading to the stimulation of transcription. Interacts with TEFM. Interacts with MTRES1.</text>
</comment>
<evidence type="ECO:0000256" key="2">
    <source>
        <dbReference type="ARBA" id="ARBA00009493"/>
    </source>
</evidence>
<dbReference type="Gene3D" id="1.10.287.280">
    <property type="match status" value="1"/>
</dbReference>
<protein>
    <recommendedName>
        <fullName evidence="13">DNA-directed RNA polymerase</fullName>
        <ecNumber evidence="13">2.7.7.6</ecNumber>
    </recommendedName>
</protein>
<keyword evidence="7" id="KW-0496">Mitochondrion</keyword>
<evidence type="ECO:0000256" key="5">
    <source>
        <dbReference type="ARBA" id="ARBA00022695"/>
    </source>
</evidence>
<dbReference type="Pfam" id="PF00940">
    <property type="entry name" value="RNA_pol"/>
    <property type="match status" value="1"/>
</dbReference>
<dbReference type="Pfam" id="PF13041">
    <property type="entry name" value="PPR_2"/>
    <property type="match status" value="1"/>
</dbReference>
<dbReference type="Gene3D" id="1.10.150.20">
    <property type="entry name" value="5' to 3' exonuclease, C-terminal subdomain"/>
    <property type="match status" value="1"/>
</dbReference>
<dbReference type="PANTHER" id="PTHR10102:SF0">
    <property type="entry name" value="DNA-DIRECTED RNA POLYMERASE, MITOCHONDRIAL"/>
    <property type="match status" value="1"/>
</dbReference>
<dbReference type="InterPro" id="IPR046950">
    <property type="entry name" value="DNA-dir_Rpol_C_phage-type"/>
</dbReference>
<dbReference type="SMART" id="SM01311">
    <property type="entry name" value="RPOL_N"/>
    <property type="match status" value="1"/>
</dbReference>
<evidence type="ECO:0000256" key="13">
    <source>
        <dbReference type="RuleBase" id="RU003805"/>
    </source>
</evidence>
<keyword evidence="4 13" id="KW-0808">Transferase</keyword>
<gene>
    <name evidence="16" type="ORF">CLUMA_CG013798</name>
</gene>
<dbReference type="Pfam" id="PF14700">
    <property type="entry name" value="RPOL_N"/>
    <property type="match status" value="1"/>
</dbReference>
<keyword evidence="6" id="KW-0809">Transit peptide</keyword>
<evidence type="ECO:0000256" key="8">
    <source>
        <dbReference type="ARBA" id="ARBA00023163"/>
    </source>
</evidence>
<feature type="domain" description="DNA-directed RNA polymerase N-terminal" evidence="15">
    <location>
        <begin position="635"/>
        <end position="953"/>
    </location>
</feature>
<dbReference type="OrthoDB" id="276422at2759"/>
<evidence type="ECO:0000256" key="9">
    <source>
        <dbReference type="ARBA" id="ARBA00048552"/>
    </source>
</evidence>
<evidence type="ECO:0000313" key="16">
    <source>
        <dbReference type="EMBL" id="CRL00537.1"/>
    </source>
</evidence>
<dbReference type="EC" id="2.7.7.6" evidence="13"/>
<dbReference type="GO" id="GO:0003899">
    <property type="term" value="F:DNA-directed RNA polymerase activity"/>
    <property type="evidence" value="ECO:0007669"/>
    <property type="project" value="UniProtKB-EC"/>
</dbReference>
<evidence type="ECO:0000256" key="6">
    <source>
        <dbReference type="ARBA" id="ARBA00022946"/>
    </source>
</evidence>
<dbReference type="Gene3D" id="1.10.1320.10">
    <property type="entry name" value="DNA-directed RNA polymerase, N-terminal domain"/>
    <property type="match status" value="1"/>
</dbReference>
<dbReference type="PANTHER" id="PTHR10102">
    <property type="entry name" value="DNA-DIRECTED RNA POLYMERASE, MITOCHONDRIAL"/>
    <property type="match status" value="1"/>
</dbReference>
<dbReference type="GO" id="GO:0071897">
    <property type="term" value="P:DNA biosynthetic process"/>
    <property type="evidence" value="ECO:0007669"/>
    <property type="project" value="UniProtKB-ARBA"/>
</dbReference>
<keyword evidence="8 13" id="KW-0804">Transcription</keyword>
<keyword evidence="17" id="KW-1185">Reference proteome</keyword>
<feature type="compositionally biased region" description="Pro residues" evidence="14">
    <location>
        <begin position="981"/>
        <end position="992"/>
    </location>
</feature>
<comment type="function">
    <text evidence="10">DNA-dependent RNA polymerase catalyzes the transcription of mitochondrial DNA into RNA using the four ribonucleoside triphosphates as substrates. Component of the mitochondrial transcription initiation complex, composed at least of TFB2M, TFAM and POLRMT that is required for basal transcription of mitochondrial DNA. In this complex, TFAM recruits POLRMT to a specific promoter whereas TFB2M induces structural changes in POLRMT to enable promoter opening and trapping of the DNA non-template strand. Has DNA primase activity. Catalyzes the synthesis of short RNA primers that are necessary for the initiation of lagging-strand DNA synthesis from the origin of light-strand DNA replication (OriL).</text>
</comment>
<proteinExistence type="inferred from homology"/>
<feature type="region of interest" description="Disordered" evidence="14">
    <location>
        <begin position="977"/>
        <end position="1000"/>
    </location>
</feature>
<dbReference type="InterPro" id="IPR043502">
    <property type="entry name" value="DNA/RNA_pol_sf"/>
</dbReference>
<name>A0A1J1IPV8_9DIPT</name>
<dbReference type="STRING" id="568069.A0A1J1IPV8"/>
<comment type="catalytic activity">
    <reaction evidence="9 13">
        <text>RNA(n) + a ribonucleoside 5'-triphosphate = RNA(n+1) + diphosphate</text>
        <dbReference type="Rhea" id="RHEA:21248"/>
        <dbReference type="Rhea" id="RHEA-COMP:14527"/>
        <dbReference type="Rhea" id="RHEA-COMP:17342"/>
        <dbReference type="ChEBI" id="CHEBI:33019"/>
        <dbReference type="ChEBI" id="CHEBI:61557"/>
        <dbReference type="ChEBI" id="CHEBI:140395"/>
        <dbReference type="EC" id="2.7.7.6"/>
    </reaction>
</comment>
<comment type="subcellular location">
    <subcellularLocation>
        <location evidence="1">Mitochondrion</location>
    </subcellularLocation>
</comment>
<dbReference type="PROSITE" id="PS51375">
    <property type="entry name" value="PPR"/>
    <property type="match status" value="1"/>
</dbReference>
<dbReference type="GO" id="GO:0001018">
    <property type="term" value="F:mitochondrial promoter sequence-specific DNA binding"/>
    <property type="evidence" value="ECO:0007669"/>
    <property type="project" value="TreeGrafter"/>
</dbReference>
<accession>A0A1J1IPV8</accession>
<dbReference type="FunFam" id="1.10.287.280:FF:000001">
    <property type="entry name" value="DNA-directed RNA polymerase"/>
    <property type="match status" value="1"/>
</dbReference>
<feature type="repeat" description="PPR" evidence="12">
    <location>
        <begin position="463"/>
        <end position="497"/>
    </location>
</feature>
<evidence type="ECO:0000313" key="17">
    <source>
        <dbReference type="Proteomes" id="UP000183832"/>
    </source>
</evidence>
<evidence type="ECO:0000256" key="4">
    <source>
        <dbReference type="ARBA" id="ARBA00022679"/>
    </source>
</evidence>
<dbReference type="EMBL" id="CVRI01000054">
    <property type="protein sequence ID" value="CRL00537.1"/>
    <property type="molecule type" value="Genomic_DNA"/>
</dbReference>
<dbReference type="SUPFAM" id="SSF56672">
    <property type="entry name" value="DNA/RNA polymerases"/>
    <property type="match status" value="1"/>
</dbReference>
<evidence type="ECO:0000256" key="1">
    <source>
        <dbReference type="ARBA" id="ARBA00004173"/>
    </source>
</evidence>
<evidence type="ECO:0000256" key="12">
    <source>
        <dbReference type="PROSITE-ProRule" id="PRU00708"/>
    </source>
</evidence>
<dbReference type="PROSITE" id="PS00900">
    <property type="entry name" value="RNA_POL_PHAGE_1"/>
    <property type="match status" value="1"/>
</dbReference>
<evidence type="ECO:0000256" key="3">
    <source>
        <dbReference type="ARBA" id="ARBA00022478"/>
    </source>
</evidence>
<dbReference type="Proteomes" id="UP000183832">
    <property type="component" value="Unassembled WGS sequence"/>
</dbReference>
<dbReference type="PROSITE" id="PS00489">
    <property type="entry name" value="RNA_POL_PHAGE_2"/>
    <property type="match status" value="1"/>
</dbReference>
<dbReference type="InterPro" id="IPR037159">
    <property type="entry name" value="RNA_POL_N_sf"/>
</dbReference>
<reference evidence="16 17" key="1">
    <citation type="submission" date="2015-04" db="EMBL/GenBank/DDBJ databases">
        <authorList>
            <person name="Syromyatnikov M.Y."/>
            <person name="Popov V.N."/>
        </authorList>
    </citation>
    <scope>NUCLEOTIDE SEQUENCE [LARGE SCALE GENOMIC DNA]</scope>
</reference>
<dbReference type="InterPro" id="IPR011990">
    <property type="entry name" value="TPR-like_helical_dom_sf"/>
</dbReference>
<evidence type="ECO:0000256" key="7">
    <source>
        <dbReference type="ARBA" id="ARBA00023128"/>
    </source>
</evidence>
<evidence type="ECO:0000256" key="10">
    <source>
        <dbReference type="ARBA" id="ARBA00057821"/>
    </source>
</evidence>
<dbReference type="GO" id="GO:0034245">
    <property type="term" value="C:mitochondrial DNA-directed RNA polymerase complex"/>
    <property type="evidence" value="ECO:0007669"/>
    <property type="project" value="TreeGrafter"/>
</dbReference>
<evidence type="ECO:0000259" key="15">
    <source>
        <dbReference type="SMART" id="SM01311"/>
    </source>
</evidence>
<keyword evidence="5 13" id="KW-0548">Nucleotidyltransferase</keyword>
<sequence>MNFAAAREKALATVNKHQNIIEKVKSRKQRNSSKVVNLNIDTKLPNLEENYTQDNIDQYINVLRKTNRVIAEVLLPQRLIEKAKSKDIAKSKNINSIKERLLVHNKQKKSSLKQKIKEMRRQEVFPLPKSYMNYQKRNGILKKNSIKINIEKILKKNIKNLSKMHRLLGFHSVSNAKLLLSRRKIIESSSDVHLLFNQKPQILTLSDGVIHKNYSSNKLSSEMLKRLTKRKKKPHKKYTELLQVTNNSTKQTTTAIQKLKAEKLAAFINEANFEKTPKEKSVVEAEDKVGSTSPSVKELNNTPIVFVTGNTNEMTISKEKYQEIIESFNAFREISENSALGASNVGIAEETLLDESATDEINEAVEEEIYEDESELPIKPINKKPSKTKVTKEKSRFKGKYFESFEKERAAKQKYLTYSLKAYLECCVNIGMINRAYYSIINHRYKSSHSNNSSSNHAIKLTDVCLYNTLIHGYAERENLQKVQELMNIIKEDKIQPNAQTFANFLECLGRILINQRSMEKYHLNADDLIKLVNQTLDEASHHNLSANDLIDKSFFLQNHREFVISAIQLVIKDFQPLYTPPDLLYHNKMLDNLNQNVQDVTVNPLNHLDEKVSGSEIMNSKIGFDRQELETLGREQLEAELTGYVTIKSIEKFPEPTSTVLAYREKIAQLKTSWRDVITMAFNRDLNALKHQEFAKSRGGQNLFPYLKSIELDEFIEILFKEIEMLAQGSETYSPTVMCLYKNLGANVQTRYQMDLKKRNGLLQKTGEIYGSFCDILSSGNFSDNSRQCWQRLIYQNANDGPSLNFTESSWPLAAQIGIGRFLYNILMRDLKIDLNIIRMTKSKQKNENLSPAFFSLFRNQGYRMKEEIKPHPVLVKLFRGSQRETLTFPVNQVPMVCPPQPWTTDKNGGYLLAKSDLIRLPQSARQQIEKIEGMPLCDLYPSLDSLNQLASIPWTVNKDVLDVILKVFNDGGDDKLDVPPLPSSLPPPTSPESTSELTKTQKFEFFRQKLVHRRKQAEMYSLWCDSLYRLSLANHYRDRVFWLPHNMDFRGRVYPIPPHLNHLSSDLARSLLIFHQKKKLGIDGFSWLKLHCINLTGLKKRDSVRERLLYAEEVMNEILDSADHPLDGQMWWTKSDEPWQTLSCCMEIAKVLRSNVEPENYESSYPIHQDGSCNGLQHYAALGRDSDGAFSVNLSPANVPQDVYSGIAQLVEKARQNDENNGIEVAKILRNFVKRKVIKQTVMTTVYGVTRYGAKLQIAKQLKDIEDFPKEWVWSAANYLTIKTFDSLGEIFTSTKEIQDWLTDCARLISTVCGQNVEWVTPLGLPVVQPYSRHDKVPQLTKSATLNTITVGDLFTKPNIMKQRNAFPPNFIHSLDSSHMMLTSLNCEKAGLTFVSVHDCFWTHACTVPEMNKICREQFVELHSQPILEDLSKFMVAKYSFRRKDLPNDGSVNDMAKKKLNRILTMVPQKGDFDLKKVLESVYFFS</sequence>
<evidence type="ECO:0000256" key="14">
    <source>
        <dbReference type="SAM" id="MobiDB-lite"/>
    </source>
</evidence>
<dbReference type="InterPro" id="IPR002092">
    <property type="entry name" value="DNA-dir_Rpol_phage-type"/>
</dbReference>
<dbReference type="InterPro" id="IPR002885">
    <property type="entry name" value="PPR_rpt"/>
</dbReference>
<dbReference type="InterPro" id="IPR029262">
    <property type="entry name" value="RPOL_N"/>
</dbReference>